<dbReference type="EMBL" id="CP071091">
    <property type="protein sequence ID" value="QSQ12212.1"/>
    <property type="molecule type" value="Genomic_DNA"/>
</dbReference>
<evidence type="ECO:0000313" key="5">
    <source>
        <dbReference type="Proteomes" id="UP000663090"/>
    </source>
</evidence>
<gene>
    <name evidence="4" type="ORF">JY572_28120</name>
</gene>
<dbReference type="Proteomes" id="UP000663090">
    <property type="component" value="Chromosome"/>
</dbReference>
<keyword evidence="4" id="KW-0031">Aminopeptidase</keyword>
<feature type="domain" description="Peptidase M24" evidence="3">
    <location>
        <begin position="242"/>
        <end position="443"/>
    </location>
</feature>
<reference evidence="4 5" key="1">
    <citation type="submission" date="2021-02" db="EMBL/GenBank/DDBJ databases">
        <title>De Novo genome assembly of isolated myxobacteria.</title>
        <authorList>
            <person name="Stevens D.C."/>
        </authorList>
    </citation>
    <scope>NUCLEOTIDE SEQUENCE [LARGE SCALE GENOMIC DNA]</scope>
    <source>
        <strain evidence="4 5">SCHIC003</strain>
    </source>
</reference>
<dbReference type="InterPro" id="IPR036005">
    <property type="entry name" value="Creatinase/aminopeptidase-like"/>
</dbReference>
<organism evidence="4 5">
    <name type="scientific">Myxococcus landrumensis</name>
    <dbReference type="NCBI Taxonomy" id="2813577"/>
    <lineage>
        <taxon>Bacteria</taxon>
        <taxon>Pseudomonadati</taxon>
        <taxon>Myxococcota</taxon>
        <taxon>Myxococcia</taxon>
        <taxon>Myxococcales</taxon>
        <taxon>Cystobacterineae</taxon>
        <taxon>Myxococcaceae</taxon>
        <taxon>Myxococcus</taxon>
    </lineage>
</organism>
<accession>A0ABX7N0H6</accession>
<evidence type="ECO:0000313" key="4">
    <source>
        <dbReference type="EMBL" id="QSQ12212.1"/>
    </source>
</evidence>
<dbReference type="CDD" id="cd01066">
    <property type="entry name" value="APP_MetAP"/>
    <property type="match status" value="1"/>
</dbReference>
<protein>
    <submittedName>
        <fullName evidence="4">Aminopeptidase P family protein</fullName>
    </submittedName>
</protein>
<keyword evidence="4" id="KW-0378">Hydrolase</keyword>
<keyword evidence="2" id="KW-0732">Signal</keyword>
<keyword evidence="5" id="KW-1185">Reference proteome</keyword>
<evidence type="ECO:0000259" key="3">
    <source>
        <dbReference type="Pfam" id="PF00557"/>
    </source>
</evidence>
<evidence type="ECO:0000256" key="1">
    <source>
        <dbReference type="SAM" id="MobiDB-lite"/>
    </source>
</evidence>
<dbReference type="RefSeq" id="WP_206713942.1">
    <property type="nucleotide sequence ID" value="NZ_CP071091.1"/>
</dbReference>
<proteinExistence type="predicted"/>
<dbReference type="PROSITE" id="PS51257">
    <property type="entry name" value="PROKAR_LIPOPROTEIN"/>
    <property type="match status" value="1"/>
</dbReference>
<dbReference type="Pfam" id="PF00557">
    <property type="entry name" value="Peptidase_M24"/>
    <property type="match status" value="1"/>
</dbReference>
<dbReference type="SUPFAM" id="SSF55920">
    <property type="entry name" value="Creatinase/aminopeptidase"/>
    <property type="match status" value="1"/>
</dbReference>
<evidence type="ECO:0000256" key="2">
    <source>
        <dbReference type="SAM" id="SignalP"/>
    </source>
</evidence>
<dbReference type="GO" id="GO:0004177">
    <property type="term" value="F:aminopeptidase activity"/>
    <property type="evidence" value="ECO:0007669"/>
    <property type="project" value="UniProtKB-KW"/>
</dbReference>
<dbReference type="InterPro" id="IPR000994">
    <property type="entry name" value="Pept_M24"/>
</dbReference>
<dbReference type="Gene3D" id="3.90.230.10">
    <property type="entry name" value="Creatinase/methionine aminopeptidase superfamily"/>
    <property type="match status" value="1"/>
</dbReference>
<name>A0ABX7N0H6_9BACT</name>
<feature type="chain" id="PRO_5047034569" evidence="2">
    <location>
        <begin position="19"/>
        <end position="467"/>
    </location>
</feature>
<feature type="compositionally biased region" description="Low complexity" evidence="1">
    <location>
        <begin position="20"/>
        <end position="37"/>
    </location>
</feature>
<feature type="region of interest" description="Disordered" evidence="1">
    <location>
        <begin position="20"/>
        <end position="44"/>
    </location>
</feature>
<sequence>MRTRLRLLAPLVLSTACASVQSPSAGAPSSPVNSSSSERPFGTLREQAERQQSWLRERMDTALPQLMRKHGIEMWVVPMREYNEDPVFKALSAPTTFAARRRTIYVFHDRGPEKGVERLALGGGSQGGIFTPRRAQQQVSQGGQGLRQAELWGPDQWLVLKQVLEERQPQSIALDISRTFAFADGLSHGEYEGMAEALGPDWVNRFKPSGGLPVDLLAWRGADEVRFYEDETKLAWNIIETAFSNQVITPGVTTTQDVQWWMRQRLTDLGLDTWFQPSVSVQRQGATEEQLGDNPVIQRGDVLHCDYGVTALRLNTDTQHMGYVLREGETDAPEGLKVALKTSNRLQDIVFEELRPGRTGNEVLKIARKRMTDEGIDGTIYSHPIGLHGHGAGAMVGLWDRQEGVPGNGDHPVMANMWYSIELQATSTVPEWNGQRVRSAQEEDVVIDAEGRVHWAWKRQTQFHFVR</sequence>
<keyword evidence="4" id="KW-0645">Protease</keyword>
<feature type="signal peptide" evidence="2">
    <location>
        <begin position="1"/>
        <end position="18"/>
    </location>
</feature>